<keyword evidence="4 5" id="KW-0413">Isomerase</keyword>
<name>A1S941_SHEAM</name>
<dbReference type="STRING" id="326297.Sama_2695"/>
<dbReference type="Proteomes" id="UP000009175">
    <property type="component" value="Chromosome"/>
</dbReference>
<evidence type="ECO:0000313" key="9">
    <source>
        <dbReference type="Proteomes" id="UP000009175"/>
    </source>
</evidence>
<dbReference type="InterPro" id="IPR000774">
    <property type="entry name" value="PPIase_FKBP_N"/>
</dbReference>
<evidence type="ECO:0000256" key="5">
    <source>
        <dbReference type="PROSITE-ProRule" id="PRU00277"/>
    </source>
</evidence>
<evidence type="ECO:0000256" key="3">
    <source>
        <dbReference type="ARBA" id="ARBA00023110"/>
    </source>
</evidence>
<protein>
    <recommendedName>
        <fullName evidence="6">Peptidyl-prolyl cis-trans isomerase</fullName>
        <ecNumber evidence="6">5.2.1.8</ecNumber>
    </recommendedName>
</protein>
<dbReference type="OrthoDB" id="9814548at2"/>
<organism evidence="8 9">
    <name type="scientific">Shewanella amazonensis (strain ATCC BAA-1098 / SB2B)</name>
    <dbReference type="NCBI Taxonomy" id="326297"/>
    <lineage>
        <taxon>Bacteria</taxon>
        <taxon>Pseudomonadati</taxon>
        <taxon>Pseudomonadota</taxon>
        <taxon>Gammaproteobacteria</taxon>
        <taxon>Alteromonadales</taxon>
        <taxon>Shewanellaceae</taxon>
        <taxon>Shewanella</taxon>
    </lineage>
</organism>
<dbReference type="eggNOG" id="COG0545">
    <property type="taxonomic scope" value="Bacteria"/>
</dbReference>
<accession>A1S941</accession>
<comment type="similarity">
    <text evidence="2 6">Belongs to the FKBP-type PPIase family.</text>
</comment>
<evidence type="ECO:0000259" key="7">
    <source>
        <dbReference type="PROSITE" id="PS50059"/>
    </source>
</evidence>
<dbReference type="PANTHER" id="PTHR43811:SF19">
    <property type="entry name" value="39 KDA FK506-BINDING NUCLEAR PROTEIN"/>
    <property type="match status" value="1"/>
</dbReference>
<dbReference type="InterPro" id="IPR001179">
    <property type="entry name" value="PPIase_FKBP_dom"/>
</dbReference>
<evidence type="ECO:0000256" key="1">
    <source>
        <dbReference type="ARBA" id="ARBA00000971"/>
    </source>
</evidence>
<dbReference type="Gene3D" id="1.10.287.460">
    <property type="entry name" value="Peptidyl-prolyl cis-trans isomerase, FKBP-type, N-terminal domain"/>
    <property type="match status" value="1"/>
</dbReference>
<keyword evidence="3 5" id="KW-0697">Rotamase</keyword>
<dbReference type="EMBL" id="CP000507">
    <property type="protein sequence ID" value="ABM00898.1"/>
    <property type="molecule type" value="Genomic_DNA"/>
</dbReference>
<dbReference type="GO" id="GO:0006457">
    <property type="term" value="P:protein folding"/>
    <property type="evidence" value="ECO:0007669"/>
    <property type="project" value="InterPro"/>
</dbReference>
<evidence type="ECO:0000256" key="4">
    <source>
        <dbReference type="ARBA" id="ARBA00023235"/>
    </source>
</evidence>
<reference evidence="8 9" key="1">
    <citation type="submission" date="2006-12" db="EMBL/GenBank/DDBJ databases">
        <title>Complete sequence of Shewanella amazonensis SB2B.</title>
        <authorList>
            <consortium name="US DOE Joint Genome Institute"/>
            <person name="Copeland A."/>
            <person name="Lucas S."/>
            <person name="Lapidus A."/>
            <person name="Barry K."/>
            <person name="Detter J.C."/>
            <person name="Glavina del Rio T."/>
            <person name="Hammon N."/>
            <person name="Israni S."/>
            <person name="Dalin E."/>
            <person name="Tice H."/>
            <person name="Pitluck S."/>
            <person name="Munk A.C."/>
            <person name="Brettin T."/>
            <person name="Bruce D."/>
            <person name="Han C."/>
            <person name="Tapia R."/>
            <person name="Gilna P."/>
            <person name="Schmutz J."/>
            <person name="Larimer F."/>
            <person name="Land M."/>
            <person name="Hauser L."/>
            <person name="Kyrpides N."/>
            <person name="Mikhailova N."/>
            <person name="Fredrickson J."/>
            <person name="Richardson P."/>
        </authorList>
    </citation>
    <scope>NUCLEOTIDE SEQUENCE [LARGE SCALE GENOMIC DNA]</scope>
    <source>
        <strain evidence="9">ATCC BAA-1098 / SB2B</strain>
    </source>
</reference>
<dbReference type="Pfam" id="PF01346">
    <property type="entry name" value="FKBP_N"/>
    <property type="match status" value="1"/>
</dbReference>
<dbReference type="GO" id="GO:0003755">
    <property type="term" value="F:peptidyl-prolyl cis-trans isomerase activity"/>
    <property type="evidence" value="ECO:0007669"/>
    <property type="project" value="UniProtKB-UniRule"/>
</dbReference>
<dbReference type="HOGENOM" id="CLU_013615_0_1_6"/>
<dbReference type="FunFam" id="3.10.50.40:FF:000006">
    <property type="entry name" value="Peptidyl-prolyl cis-trans isomerase"/>
    <property type="match status" value="1"/>
</dbReference>
<dbReference type="SUPFAM" id="SSF54534">
    <property type="entry name" value="FKBP-like"/>
    <property type="match status" value="1"/>
</dbReference>
<dbReference type="KEGG" id="saz:Sama_2695"/>
<dbReference type="AlphaFoldDB" id="A1S941"/>
<evidence type="ECO:0000313" key="8">
    <source>
        <dbReference type="EMBL" id="ABM00898.1"/>
    </source>
</evidence>
<gene>
    <name evidence="8" type="ordered locus">Sama_2695</name>
</gene>
<keyword evidence="9" id="KW-1185">Reference proteome</keyword>
<proteinExistence type="inferred from homology"/>
<dbReference type="RefSeq" id="WP_011760803.1">
    <property type="nucleotide sequence ID" value="NC_008700.1"/>
</dbReference>
<dbReference type="InterPro" id="IPR036944">
    <property type="entry name" value="PPIase_FKBP_N_sf"/>
</dbReference>
<feature type="domain" description="PPIase FKBP-type" evidence="7">
    <location>
        <begin position="163"/>
        <end position="250"/>
    </location>
</feature>
<evidence type="ECO:0000256" key="2">
    <source>
        <dbReference type="ARBA" id="ARBA00006577"/>
    </source>
</evidence>
<dbReference type="EC" id="5.2.1.8" evidence="6"/>
<evidence type="ECO:0000256" key="6">
    <source>
        <dbReference type="RuleBase" id="RU003915"/>
    </source>
</evidence>
<dbReference type="PROSITE" id="PS50059">
    <property type="entry name" value="FKBP_PPIASE"/>
    <property type="match status" value="1"/>
</dbReference>
<dbReference type="InterPro" id="IPR046357">
    <property type="entry name" value="PPIase_dom_sf"/>
</dbReference>
<dbReference type="Gene3D" id="3.10.50.40">
    <property type="match status" value="1"/>
</dbReference>
<dbReference type="PANTHER" id="PTHR43811">
    <property type="entry name" value="FKBP-TYPE PEPTIDYL-PROLYL CIS-TRANS ISOMERASE FKPA"/>
    <property type="match status" value="1"/>
</dbReference>
<sequence>MSHYTHQKFVLPLLTATLLMGCEPTVQSPPPAQNAITANAETAQSATVEKSYAVGSQFGNFAREYLKAQAEINEPLDEAIIIAAFGDALRDKASMDHEVAGKLVSEMRLATQKRRAEQFKAQQLASNSSFLVENGKKPGVTTTESGLQYEVLTLGTGPKPGPKDIVSVHYEGQLIDGKVFDSSFKRNAPATFSLDQVIKGWTEGLQLMPVGSKFRLTLPHDLGYGSRGALGGEIPPFATLEFVIELLDIQTPTDK</sequence>
<dbReference type="Pfam" id="PF00254">
    <property type="entry name" value="FKBP_C"/>
    <property type="match status" value="1"/>
</dbReference>
<comment type="catalytic activity">
    <reaction evidence="1 5 6">
        <text>[protein]-peptidylproline (omega=180) = [protein]-peptidylproline (omega=0)</text>
        <dbReference type="Rhea" id="RHEA:16237"/>
        <dbReference type="Rhea" id="RHEA-COMP:10747"/>
        <dbReference type="Rhea" id="RHEA-COMP:10748"/>
        <dbReference type="ChEBI" id="CHEBI:83833"/>
        <dbReference type="ChEBI" id="CHEBI:83834"/>
        <dbReference type="EC" id="5.2.1.8"/>
    </reaction>
</comment>